<reference evidence="2 3" key="1">
    <citation type="submission" date="2017-08" db="EMBL/GenBank/DDBJ databases">
        <title>Resequencing and Reannotation of the genome of Pyrococcus furiosus type strain DSM3638.</title>
        <authorList>
            <person name="Reichelt R.M."/>
            <person name="Bunk B."/>
        </authorList>
    </citation>
    <scope>NUCLEOTIDE SEQUENCE [LARGE SCALE GENOMIC DNA]</scope>
    <source>
        <strain evidence="2 3">DSM 3638</strain>
    </source>
</reference>
<dbReference type="RefSeq" id="WP_011012448.1">
    <property type="nucleotide sequence ID" value="NC_003413.1"/>
</dbReference>
<dbReference type="OrthoDB" id="101984at2157"/>
<evidence type="ECO:0000313" key="3">
    <source>
        <dbReference type="Proteomes" id="UP000324354"/>
    </source>
</evidence>
<dbReference type="EMBL" id="CP023154">
    <property type="protein sequence ID" value="QEK78943.1"/>
    <property type="molecule type" value="Genomic_DNA"/>
</dbReference>
<gene>
    <name evidence="2" type="ORF">PFDSM3638_06505</name>
</gene>
<dbReference type="InterPro" id="IPR018765">
    <property type="entry name" value="DUF2341"/>
</dbReference>
<organism evidence="2 3">
    <name type="scientific">Pyrococcus furiosus (strain ATCC 43587 / DSM 3638 / JCM 8422 / Vc1)</name>
    <dbReference type="NCBI Taxonomy" id="186497"/>
    <lineage>
        <taxon>Archaea</taxon>
        <taxon>Methanobacteriati</taxon>
        <taxon>Methanobacteriota</taxon>
        <taxon>Thermococci</taxon>
        <taxon>Thermococcales</taxon>
        <taxon>Thermococcaceae</taxon>
        <taxon>Pyrococcus</taxon>
    </lineage>
</organism>
<dbReference type="Proteomes" id="UP000324354">
    <property type="component" value="Chromosome"/>
</dbReference>
<evidence type="ECO:0000313" key="2">
    <source>
        <dbReference type="EMBL" id="QEK78943.1"/>
    </source>
</evidence>
<evidence type="ECO:0000259" key="1">
    <source>
        <dbReference type="Pfam" id="PF10102"/>
    </source>
</evidence>
<accession>A0A5C0XPM0</accession>
<feature type="domain" description="DUF2341" evidence="1">
    <location>
        <begin position="360"/>
        <end position="437"/>
    </location>
</feature>
<protein>
    <submittedName>
        <fullName evidence="2">DUF2341 domain-containing protein</fullName>
    </submittedName>
</protein>
<dbReference type="AlphaFoldDB" id="A0A5C0XPM0"/>
<name>A0A5C0XPM0_PYRFU</name>
<proteinExistence type="predicted"/>
<dbReference type="Pfam" id="PF10102">
    <property type="entry name" value="DUF2341"/>
    <property type="match status" value="1"/>
</dbReference>
<dbReference type="GeneID" id="13301903"/>
<dbReference type="GeneID" id="41713108"/>
<sequence length="828" mass="93730">MRRGFIINSTLLILIIPLLLLAATYAEISSYVMHSQAERSQAERTYSVVNFLEIELEKSVEISGKRAIIATIDYVATTTNFISGMANKTIAELIFYGRSSSLPGYDATRIMGNQTLEAWLSGVERILKKQGYILKPSKDEILANTEILVAPLDAFTIVIKIRIPNITIEDLSGKVIYSGSLPRKGYAYSIVNLNNLEDPFHSAMTKGRYKRSLRACEYAYSNISPPFTFAEGEGIGSGVLVGRFGIEFISNATHIVDSDTGYYITNLTINGVKVSPRDFILNNGDRGVLVFEGGKGSEVRWCSSLQYRINLTIQNNVGIDLDDYQIPLLISTAKGFTQEILDFIFSNTQTTNDQDIFRKGAAIEIYDSNCNPIPFWIEYWDPTNQKALIWIRDSIPNGGRKTYSLYFGSGTPTKGNGEAVFIFFDDFEDSTWTDKWEAVDVTPTQSNGELYIQGGNNVLAVKSKYYIGFTGSFSVRFRMKGEIRIIGNKINWDSGVGVEDNQGGILLFTDDIDPNVINGNKDSGEGIAIHRPWRNYLTTGDSGRSDITTYHTYEAIMNNVSEGYYDAKFKDVLDSNANSQNRLNDDYNEYYNYYYLRIFSELAYIYLVTDSEYDYIWTYYDYVLVRKRPNTDLLDDPYFNGITFYWKSTTPSDVIESKPTTSAKEIVNASVYDIQPFISCLEDQRYFALESGWSFFERLEGSNANHDKYVALAHKMQEELNYKPPSGYYPIGLVSFMIPHPSYDQKLSTLMANFGLTITNVSSADYYFLTYYFRHGDKVEGYRVWGISFGSYSGTNLSLIPFFLDENTAKEIFGPRGACELLYGYNCQ</sequence>